<gene>
    <name evidence="3" type="ORF">P171DRAFT_369132</name>
</gene>
<evidence type="ECO:0000256" key="1">
    <source>
        <dbReference type="SAM" id="MobiDB-lite"/>
    </source>
</evidence>
<dbReference type="PANTHER" id="PTHR31573:SF4">
    <property type="entry name" value="FE2OG DIOXYGENASE DOMAIN-CONTAINING PROTEIN"/>
    <property type="match status" value="1"/>
</dbReference>
<name>A0A9P4U8L2_9PLEO</name>
<protein>
    <recommendedName>
        <fullName evidence="2">YDG domain-containing protein</fullName>
    </recommendedName>
</protein>
<evidence type="ECO:0000259" key="2">
    <source>
        <dbReference type="Pfam" id="PF02182"/>
    </source>
</evidence>
<dbReference type="AlphaFoldDB" id="A0A9P4U8L2"/>
<dbReference type="OrthoDB" id="2163491at2759"/>
<dbReference type="GO" id="GO:0006307">
    <property type="term" value="P:DNA alkylation repair"/>
    <property type="evidence" value="ECO:0007669"/>
    <property type="project" value="TreeGrafter"/>
</dbReference>
<reference evidence="3" key="1">
    <citation type="journal article" date="2020" name="Stud. Mycol.">
        <title>101 Dothideomycetes genomes: a test case for predicting lifestyles and emergence of pathogens.</title>
        <authorList>
            <person name="Haridas S."/>
            <person name="Albert R."/>
            <person name="Binder M."/>
            <person name="Bloem J."/>
            <person name="Labutti K."/>
            <person name="Salamov A."/>
            <person name="Andreopoulos B."/>
            <person name="Baker S."/>
            <person name="Barry K."/>
            <person name="Bills G."/>
            <person name="Bluhm B."/>
            <person name="Cannon C."/>
            <person name="Castanera R."/>
            <person name="Culley D."/>
            <person name="Daum C."/>
            <person name="Ezra D."/>
            <person name="Gonzalez J."/>
            <person name="Henrissat B."/>
            <person name="Kuo A."/>
            <person name="Liang C."/>
            <person name="Lipzen A."/>
            <person name="Lutzoni F."/>
            <person name="Magnuson J."/>
            <person name="Mondo S."/>
            <person name="Nolan M."/>
            <person name="Ohm R."/>
            <person name="Pangilinan J."/>
            <person name="Park H.-J."/>
            <person name="Ramirez L."/>
            <person name="Alfaro M."/>
            <person name="Sun H."/>
            <person name="Tritt A."/>
            <person name="Yoshinaga Y."/>
            <person name="Zwiers L.-H."/>
            <person name="Turgeon B."/>
            <person name="Goodwin S."/>
            <person name="Spatafora J."/>
            <person name="Crous P."/>
            <person name="Grigoriev I."/>
        </authorList>
    </citation>
    <scope>NUCLEOTIDE SEQUENCE</scope>
    <source>
        <strain evidence="3">CBS 690.94</strain>
    </source>
</reference>
<comment type="caution">
    <text evidence="3">The sequence shown here is derived from an EMBL/GenBank/DDBJ whole genome shotgun (WGS) entry which is preliminary data.</text>
</comment>
<feature type="region of interest" description="Disordered" evidence="1">
    <location>
        <begin position="1"/>
        <end position="21"/>
    </location>
</feature>
<keyword evidence="4" id="KW-1185">Reference proteome</keyword>
<dbReference type="Pfam" id="PF02182">
    <property type="entry name" value="SAD_SRA"/>
    <property type="match status" value="1"/>
</dbReference>
<dbReference type="InterPro" id="IPR037151">
    <property type="entry name" value="AlkB-like_sf"/>
</dbReference>
<dbReference type="InterPro" id="IPR003105">
    <property type="entry name" value="SRA_YDG"/>
</dbReference>
<dbReference type="InterPro" id="IPR032852">
    <property type="entry name" value="ALKBH2"/>
</dbReference>
<dbReference type="PANTHER" id="PTHR31573">
    <property type="entry name" value="ALPHA-KETOGLUTARATE-DEPENDENT DIOXYGENASE ALKB HOMOLOG 2"/>
    <property type="match status" value="1"/>
</dbReference>
<proteinExistence type="predicted"/>
<dbReference type="Gene3D" id="2.30.280.10">
    <property type="entry name" value="SRA-YDG"/>
    <property type="match status" value="1"/>
</dbReference>
<accession>A0A9P4U8L2</accession>
<dbReference type="GO" id="GO:0051747">
    <property type="term" value="F:cytosine C-5 DNA demethylase activity"/>
    <property type="evidence" value="ECO:0007669"/>
    <property type="project" value="TreeGrafter"/>
</dbReference>
<feature type="compositionally biased region" description="Basic and acidic residues" evidence="1">
    <location>
        <begin position="628"/>
        <end position="637"/>
    </location>
</feature>
<dbReference type="GO" id="GO:0035516">
    <property type="term" value="F:broad specificity oxidative DNA demethylase activity"/>
    <property type="evidence" value="ECO:0007669"/>
    <property type="project" value="TreeGrafter"/>
</dbReference>
<dbReference type="InterPro" id="IPR036987">
    <property type="entry name" value="SRA-YDG_sf"/>
</dbReference>
<dbReference type="SUPFAM" id="SSF51197">
    <property type="entry name" value="Clavaminate synthase-like"/>
    <property type="match status" value="1"/>
</dbReference>
<dbReference type="GO" id="GO:0008198">
    <property type="term" value="F:ferrous iron binding"/>
    <property type="evidence" value="ECO:0007669"/>
    <property type="project" value="TreeGrafter"/>
</dbReference>
<evidence type="ECO:0000313" key="4">
    <source>
        <dbReference type="Proteomes" id="UP000799764"/>
    </source>
</evidence>
<evidence type="ECO:0000313" key="3">
    <source>
        <dbReference type="EMBL" id="KAF2440167.1"/>
    </source>
</evidence>
<dbReference type="EMBL" id="MU001508">
    <property type="protein sequence ID" value="KAF2440167.1"/>
    <property type="molecule type" value="Genomic_DNA"/>
</dbReference>
<dbReference type="Gene3D" id="2.60.120.590">
    <property type="entry name" value="Alpha-ketoglutarate-dependent dioxygenase AlkB-like"/>
    <property type="match status" value="1"/>
</dbReference>
<organism evidence="3 4">
    <name type="scientific">Karstenula rhodostoma CBS 690.94</name>
    <dbReference type="NCBI Taxonomy" id="1392251"/>
    <lineage>
        <taxon>Eukaryota</taxon>
        <taxon>Fungi</taxon>
        <taxon>Dikarya</taxon>
        <taxon>Ascomycota</taxon>
        <taxon>Pezizomycotina</taxon>
        <taxon>Dothideomycetes</taxon>
        <taxon>Pleosporomycetidae</taxon>
        <taxon>Pleosporales</taxon>
        <taxon>Massarineae</taxon>
        <taxon>Didymosphaeriaceae</taxon>
        <taxon>Karstenula</taxon>
    </lineage>
</organism>
<feature type="domain" description="YDG" evidence="2">
    <location>
        <begin position="30"/>
        <end position="166"/>
    </location>
</feature>
<feature type="region of interest" description="Disordered" evidence="1">
    <location>
        <begin position="619"/>
        <end position="662"/>
    </location>
</feature>
<sequence length="662" mass="75087">MAYVYPSGIPEESKPKPKGRPPAFANERYELVESIVNCKIYQSGCYTKDSYVYAFLYTGYPAMRDFMDSNVVIARASGGMETDGTTKERRLAADQKENANNTRALKNTIKAYNPVVLVTKNDNPLVPSRMPHRYCVLGHYKPTHIWMEEQNGKKVVRYRFERLNSQDEPAWFHPEGVEEICPPGSLERPIVRSCRTCRKSCQQVYLQGWACLNGDCQAFWKFTSSSGEVQKLKDGDLVYDPRFVKQKTAWPGEHLQPSLGYKPLVVSDDIRAEDLYTRAAWNGMICPQCNGCMLRNCKPNYANNFRTNVFRFPVPGCYVAHKIANETINKAPGGPNDIFKQLQLVDIGLRRRKITPEGQKDAMYIRHMNQNFGMRYNFTGTGIDNSRSFEEAEAPAIRDVRTRLNWSAMQIIARNDDKTIQEVAAAWKPVEFNEELVLSYFEDQGIGFHDDGETGVGPVIGTLSVGDTGKMQIRMKATRYFGVSKTGLYDHEYPPIPGCLHYEERLSRHDQILRDAPEKNKQKYWKQVAQDLKLKRGGNKKPPVLLEMTLGMGDEAFMVGHPIQAYYEHSVTHKGRMRFALTCRYIDPKFVKPGEMPPLEVGLDMGYYDGSELPLPRDAAGNTIPNDGKFEDGENDHVMGGMEDATGPDKDVENGGYDEEEV</sequence>
<dbReference type="Proteomes" id="UP000799764">
    <property type="component" value="Unassembled WGS sequence"/>
</dbReference>